<dbReference type="SUPFAM" id="SSF50044">
    <property type="entry name" value="SH3-domain"/>
    <property type="match status" value="1"/>
</dbReference>
<evidence type="ECO:0000256" key="1">
    <source>
        <dbReference type="SAM" id="SignalP"/>
    </source>
</evidence>
<dbReference type="PROSITE" id="PS51781">
    <property type="entry name" value="SH3B"/>
    <property type="match status" value="1"/>
</dbReference>
<dbReference type="SMART" id="SM00287">
    <property type="entry name" value="SH3b"/>
    <property type="match status" value="4"/>
</dbReference>
<dbReference type="PANTHER" id="PTHR34408:SF1">
    <property type="entry name" value="GLYCOSYL HYDROLASE FAMILY 19 DOMAIN-CONTAINING PROTEIN HI_1415"/>
    <property type="match status" value="1"/>
</dbReference>
<dbReference type="InterPro" id="IPR003646">
    <property type="entry name" value="SH3-like_bac-type"/>
</dbReference>
<dbReference type="Gene3D" id="2.30.30.40">
    <property type="entry name" value="SH3 Domains"/>
    <property type="match status" value="3"/>
</dbReference>
<keyword evidence="4" id="KW-1185">Reference proteome</keyword>
<name>A0A564W0G1_9FIRM</name>
<protein>
    <submittedName>
        <fullName evidence="3">Bacterial SH3 domain protein</fullName>
    </submittedName>
</protein>
<organism evidence="3 4">
    <name type="scientific">Blautia luti</name>
    <dbReference type="NCBI Taxonomy" id="89014"/>
    <lineage>
        <taxon>Bacteria</taxon>
        <taxon>Bacillati</taxon>
        <taxon>Bacillota</taxon>
        <taxon>Clostridia</taxon>
        <taxon>Lachnospirales</taxon>
        <taxon>Lachnospiraceae</taxon>
        <taxon>Blautia</taxon>
    </lineage>
</organism>
<evidence type="ECO:0000259" key="2">
    <source>
        <dbReference type="PROSITE" id="PS51781"/>
    </source>
</evidence>
<dbReference type="InterPro" id="IPR036028">
    <property type="entry name" value="SH3-like_dom_sf"/>
</dbReference>
<feature type="signal peptide" evidence="1">
    <location>
        <begin position="1"/>
        <end position="31"/>
    </location>
</feature>
<feature type="domain" description="SH3b" evidence="2">
    <location>
        <begin position="180"/>
        <end position="248"/>
    </location>
</feature>
<dbReference type="Proteomes" id="UP000408482">
    <property type="component" value="Unassembled WGS sequence"/>
</dbReference>
<reference evidence="3 4" key="1">
    <citation type="submission" date="2019-07" db="EMBL/GenBank/DDBJ databases">
        <authorList>
            <person name="Hibberd C M."/>
            <person name="Gehrig L. J."/>
            <person name="Chang H.-W."/>
            <person name="Venkatesh S."/>
        </authorList>
    </citation>
    <scope>NUCLEOTIDE SEQUENCE [LARGE SCALE GENOMIC DNA]</scope>
    <source>
        <strain evidence="3">Blautia_luti_SSTS_Bg7063</strain>
    </source>
</reference>
<dbReference type="EMBL" id="CABHNW010000076">
    <property type="protein sequence ID" value="VUX38464.1"/>
    <property type="molecule type" value="Genomic_DNA"/>
</dbReference>
<evidence type="ECO:0000313" key="3">
    <source>
        <dbReference type="EMBL" id="VUX38464.1"/>
    </source>
</evidence>
<feature type="chain" id="PRO_5039422288" evidence="1">
    <location>
        <begin position="32"/>
        <end position="317"/>
    </location>
</feature>
<proteinExistence type="predicted"/>
<dbReference type="InterPro" id="IPR052354">
    <property type="entry name" value="Cell_Wall_Dynamics_Protein"/>
</dbReference>
<gene>
    <name evidence="3" type="ORF">RSSSTS7063_03302</name>
</gene>
<dbReference type="AlphaFoldDB" id="A0A564W0G1"/>
<evidence type="ECO:0000313" key="4">
    <source>
        <dbReference type="Proteomes" id="UP000408482"/>
    </source>
</evidence>
<dbReference type="RefSeq" id="WP_243121656.1">
    <property type="nucleotide sequence ID" value="NZ_CABHMX010000001.1"/>
</dbReference>
<accession>A0A564W0G1</accession>
<sequence>MRKRTLLSNIKAVKRLVLLTLILAAAFPATIRETKAAAGTTFKVKVTDGYLALRSEKAFDKGNEIGQLNTGDLVEVTNRKDATYWYAYVPRLDKSGYLDKNYIQIAENATASNDSWTVKVKKGYLALRSTAAYNDSNEIGRLNTGDVVLVKDSSDSTYWYVYAPGLDKSGYVDNRYIYNSGLWTVKVETGYLALRNKAAYNESNEIGQLNTGDTVQVKDTSNDQYWYVYVPQLDKTGYIDRNYLTGGSGTTIPSMTVKVESGYLALRSTKAYDKDNEIAQLNNGDTVEVIEKKDSTYWYVYVPKLGKEGYVDKNYLK</sequence>
<keyword evidence="1" id="KW-0732">Signal</keyword>
<dbReference type="PANTHER" id="PTHR34408">
    <property type="entry name" value="FAMILY PROTEIN, PUTATIVE-RELATED"/>
    <property type="match status" value="1"/>
</dbReference>